<evidence type="ECO:0000256" key="2">
    <source>
        <dbReference type="ARBA" id="ARBA00022692"/>
    </source>
</evidence>
<feature type="transmembrane region" description="Helical" evidence="5">
    <location>
        <begin position="264"/>
        <end position="283"/>
    </location>
</feature>
<organism evidence="8 9">
    <name type="scientific">Meloidogyne enterolobii</name>
    <name type="common">Root-knot nematode worm</name>
    <name type="synonym">Meloidogyne mayaguensis</name>
    <dbReference type="NCBI Taxonomy" id="390850"/>
    <lineage>
        <taxon>Eukaryota</taxon>
        <taxon>Metazoa</taxon>
        <taxon>Ecdysozoa</taxon>
        <taxon>Nematoda</taxon>
        <taxon>Chromadorea</taxon>
        <taxon>Rhabditida</taxon>
        <taxon>Tylenchina</taxon>
        <taxon>Tylenchomorpha</taxon>
        <taxon>Tylenchoidea</taxon>
        <taxon>Meloidogynidae</taxon>
        <taxon>Meloidogyninae</taxon>
        <taxon>Meloidogyne</taxon>
    </lineage>
</organism>
<keyword evidence="3 5" id="KW-1133">Transmembrane helix</keyword>
<feature type="signal peptide" evidence="6">
    <location>
        <begin position="1"/>
        <end position="25"/>
    </location>
</feature>
<dbReference type="PANTHER" id="PTHR23503">
    <property type="entry name" value="SOLUTE CARRIER FAMILY 2"/>
    <property type="match status" value="1"/>
</dbReference>
<dbReference type="InterPro" id="IPR036259">
    <property type="entry name" value="MFS_trans_sf"/>
</dbReference>
<evidence type="ECO:0000256" key="1">
    <source>
        <dbReference type="ARBA" id="ARBA00004141"/>
    </source>
</evidence>
<feature type="transmembrane region" description="Helical" evidence="5">
    <location>
        <begin position="407"/>
        <end position="426"/>
    </location>
</feature>
<feature type="transmembrane region" description="Helical" evidence="5">
    <location>
        <begin position="333"/>
        <end position="356"/>
    </location>
</feature>
<dbReference type="InterPro" id="IPR005828">
    <property type="entry name" value="MFS_sugar_transport-like"/>
</dbReference>
<evidence type="ECO:0000313" key="8">
    <source>
        <dbReference type="EMBL" id="CAD2170116.1"/>
    </source>
</evidence>
<protein>
    <recommendedName>
        <fullName evidence="7">Major facilitator superfamily (MFS) profile domain-containing protein</fullName>
    </recommendedName>
</protein>
<evidence type="ECO:0000256" key="5">
    <source>
        <dbReference type="SAM" id="Phobius"/>
    </source>
</evidence>
<accession>A0A6V7V725</accession>
<comment type="subcellular location">
    <subcellularLocation>
        <location evidence="1">Membrane</location>
        <topology evidence="1">Multi-pass membrane protein</topology>
    </subcellularLocation>
</comment>
<gene>
    <name evidence="8" type="ORF">MENT_LOCUS21492</name>
</gene>
<keyword evidence="4 5" id="KW-0472">Membrane</keyword>
<feature type="domain" description="Major facilitator superfamily (MFS) profile" evidence="7">
    <location>
        <begin position="10"/>
        <end position="457"/>
    </location>
</feature>
<dbReference type="OrthoDB" id="4142200at2759"/>
<feature type="transmembrane region" description="Helical" evidence="5">
    <location>
        <begin position="150"/>
        <end position="169"/>
    </location>
</feature>
<evidence type="ECO:0000259" key="7">
    <source>
        <dbReference type="PROSITE" id="PS50850"/>
    </source>
</evidence>
<evidence type="ECO:0000313" key="9">
    <source>
        <dbReference type="Proteomes" id="UP000580250"/>
    </source>
</evidence>
<dbReference type="PROSITE" id="PS50850">
    <property type="entry name" value="MFS"/>
    <property type="match status" value="1"/>
</dbReference>
<keyword evidence="6" id="KW-0732">Signal</keyword>
<dbReference type="SUPFAM" id="SSF103473">
    <property type="entry name" value="MFS general substrate transporter"/>
    <property type="match status" value="1"/>
</dbReference>
<feature type="transmembrane region" description="Helical" evidence="5">
    <location>
        <begin position="58"/>
        <end position="80"/>
    </location>
</feature>
<dbReference type="PANTHER" id="PTHR23503:SF123">
    <property type="entry name" value="MAJOR FACILITATOR SUPERFAMILY (MFS) PROFILE DOMAIN-CONTAINING PROTEIN"/>
    <property type="match status" value="1"/>
</dbReference>
<dbReference type="Gene3D" id="1.20.1250.20">
    <property type="entry name" value="MFS general substrate transporter like domains"/>
    <property type="match status" value="1"/>
</dbReference>
<reference evidence="8 9" key="1">
    <citation type="submission" date="2020-08" db="EMBL/GenBank/DDBJ databases">
        <authorList>
            <person name="Koutsovoulos G."/>
            <person name="Danchin GJ E."/>
        </authorList>
    </citation>
    <scope>NUCLEOTIDE SEQUENCE [LARGE SCALE GENOMIC DNA]</scope>
</reference>
<dbReference type="GO" id="GO:0016020">
    <property type="term" value="C:membrane"/>
    <property type="evidence" value="ECO:0007669"/>
    <property type="project" value="UniProtKB-SubCell"/>
</dbReference>
<sequence length="505" mass="56313">MYHNPRLLSVVFFHAIFSAFGDIQASVINYMAVPLRTFFGRSLQQRFGIGPNSEIFEFIYSIIASSFFGGVFIAGAIMAICMERLGRKGTSVYLRSFIGILSSLAMLSAKWLDKPELFLIGHFLAGMVQTLKNVLFIYMAECAPTECRGWAVTIIGSGGGLILLLLSPLCMPDIWGNDRDWWLIPAICLLFAMCHIFLAGIYFPESPKHLFIGGENKLEAKISIHFYHGKNADIAQIFNEFNSEQLVVHRKNVSLSDFWVSRRLRWATAITLLVAFVPAFSFANLKGQYLESMLINFGLNQSAAMASTIVITALGTPFSVLAPILVESKGRRPLFLTIALLSSIELAFIAFAQFIFDNFGSGWIVAGIALIGCSFGQASVNLGIYNINPMLISEIFPYQSRAKATQLTQFPAMLIILCLVLAYPSATKNFGSLFLLPLLAFSLLIIFLLFLWLPETKSKPIDEIFRNLADSRTPSLTDYGSIECGEMKEEKNNWKKNERENCLFS</sequence>
<feature type="transmembrane region" description="Helical" evidence="5">
    <location>
        <begin position="303"/>
        <end position="326"/>
    </location>
</feature>
<feature type="transmembrane region" description="Helical" evidence="5">
    <location>
        <begin position="432"/>
        <end position="453"/>
    </location>
</feature>
<feature type="chain" id="PRO_5027824389" description="Major facilitator superfamily (MFS) profile domain-containing protein" evidence="6">
    <location>
        <begin position="26"/>
        <end position="505"/>
    </location>
</feature>
<proteinExistence type="predicted"/>
<dbReference type="InterPro" id="IPR020846">
    <property type="entry name" value="MFS_dom"/>
</dbReference>
<dbReference type="GO" id="GO:0015149">
    <property type="term" value="F:hexose transmembrane transporter activity"/>
    <property type="evidence" value="ECO:0007669"/>
    <property type="project" value="TreeGrafter"/>
</dbReference>
<comment type="caution">
    <text evidence="8">The sequence shown here is derived from an EMBL/GenBank/DDBJ whole genome shotgun (WGS) entry which is preliminary data.</text>
</comment>
<dbReference type="Pfam" id="PF00083">
    <property type="entry name" value="Sugar_tr"/>
    <property type="match status" value="1"/>
</dbReference>
<name>A0A6V7V725_MELEN</name>
<evidence type="ECO:0000256" key="4">
    <source>
        <dbReference type="ARBA" id="ARBA00023136"/>
    </source>
</evidence>
<dbReference type="Proteomes" id="UP000580250">
    <property type="component" value="Unassembled WGS sequence"/>
</dbReference>
<dbReference type="AlphaFoldDB" id="A0A6V7V725"/>
<evidence type="ECO:0000256" key="6">
    <source>
        <dbReference type="SAM" id="SignalP"/>
    </source>
</evidence>
<feature type="transmembrane region" description="Helical" evidence="5">
    <location>
        <begin position="362"/>
        <end position="387"/>
    </location>
</feature>
<evidence type="ECO:0000256" key="3">
    <source>
        <dbReference type="ARBA" id="ARBA00022989"/>
    </source>
</evidence>
<feature type="transmembrane region" description="Helical" evidence="5">
    <location>
        <begin position="118"/>
        <end position="138"/>
    </location>
</feature>
<feature type="transmembrane region" description="Helical" evidence="5">
    <location>
        <begin position="181"/>
        <end position="203"/>
    </location>
</feature>
<feature type="transmembrane region" description="Helical" evidence="5">
    <location>
        <begin position="92"/>
        <end position="112"/>
    </location>
</feature>
<dbReference type="EMBL" id="CAJEWN010000163">
    <property type="protein sequence ID" value="CAD2170116.1"/>
    <property type="molecule type" value="Genomic_DNA"/>
</dbReference>
<dbReference type="InterPro" id="IPR045263">
    <property type="entry name" value="GLUT"/>
</dbReference>
<keyword evidence="2 5" id="KW-0812">Transmembrane</keyword>